<protein>
    <submittedName>
        <fullName evidence="1">Uncharacterized protein</fullName>
    </submittedName>
</protein>
<proteinExistence type="predicted"/>
<organism evidence="1 2">
    <name type="scientific">Bosea vaviloviae</name>
    <dbReference type="NCBI Taxonomy" id="1526658"/>
    <lineage>
        <taxon>Bacteria</taxon>
        <taxon>Pseudomonadati</taxon>
        <taxon>Pseudomonadota</taxon>
        <taxon>Alphaproteobacteria</taxon>
        <taxon>Hyphomicrobiales</taxon>
        <taxon>Boseaceae</taxon>
        <taxon>Bosea</taxon>
    </lineage>
</organism>
<evidence type="ECO:0000313" key="2">
    <source>
        <dbReference type="Proteomes" id="UP000037822"/>
    </source>
</evidence>
<sequence length="173" mass="19233">MPHFVEELRGDAEAAIAAMRHAALAARHVHARAELMRHMLTTARKVAAKPKGEAVETVVREWMDAWNLDRHDWPHIAREMESFTAAFHDYANDPSDAHDAALRATCTALDQALAREGTSISDQMAFRSQCAHGWWDLVAPTPVDLPGAKPRPSMPVLRPDAPFWDAGCADFCR</sequence>
<dbReference type="EMBL" id="LGSZ01000017">
    <property type="protein sequence ID" value="KPH82634.1"/>
    <property type="molecule type" value="Genomic_DNA"/>
</dbReference>
<gene>
    <name evidence="1" type="ORF">AE618_02680</name>
</gene>
<evidence type="ECO:0000313" key="1">
    <source>
        <dbReference type="EMBL" id="KPH82634.1"/>
    </source>
</evidence>
<dbReference type="Proteomes" id="UP000037822">
    <property type="component" value="Unassembled WGS sequence"/>
</dbReference>
<accession>A0A0N1FHB6</accession>
<comment type="caution">
    <text evidence="1">The sequence shown here is derived from an EMBL/GenBank/DDBJ whole genome shotgun (WGS) entry which is preliminary data.</text>
</comment>
<dbReference type="AlphaFoldDB" id="A0A0N1FHB6"/>
<reference evidence="1 2" key="1">
    <citation type="submission" date="2015-07" db="EMBL/GenBank/DDBJ databases">
        <title>Whole genome sequencing of Bosea vaviloviae isolated from cave pool.</title>
        <authorList>
            <person name="Tan N.E.H."/>
            <person name="Lee Y.P."/>
            <person name="Gan H.M."/>
            <person name="Barton H."/>
            <person name="Savka M.A."/>
        </authorList>
    </citation>
    <scope>NUCLEOTIDE SEQUENCE [LARGE SCALE GENOMIC DNA]</scope>
    <source>
        <strain evidence="1 2">SD260</strain>
    </source>
</reference>
<name>A0A0N1FHB6_9HYPH</name>
<keyword evidence="2" id="KW-1185">Reference proteome</keyword>
<dbReference type="OrthoDB" id="8159305at2"/>
<dbReference type="RefSeq" id="WP_054207517.1">
    <property type="nucleotide sequence ID" value="NZ_LGSZ01000017.1"/>
</dbReference>
<dbReference type="PATRIC" id="fig|1526658.3.peg.3102"/>